<dbReference type="Pfam" id="PF02604">
    <property type="entry name" value="PhdYeFM_antitox"/>
    <property type="match status" value="1"/>
</dbReference>
<dbReference type="KEGG" id="pph:Ppha_2188"/>
<protein>
    <recommendedName>
        <fullName evidence="2">Antitoxin</fullName>
    </recommendedName>
</protein>
<dbReference type="eggNOG" id="ENOG503338U">
    <property type="taxonomic scope" value="Bacteria"/>
</dbReference>
<organism evidence="3 4">
    <name type="scientific">Pelodictyon phaeoclathratiforme (strain DSM 5477 / BU-1)</name>
    <dbReference type="NCBI Taxonomy" id="324925"/>
    <lineage>
        <taxon>Bacteria</taxon>
        <taxon>Pseudomonadati</taxon>
        <taxon>Chlorobiota</taxon>
        <taxon>Chlorobiia</taxon>
        <taxon>Chlorobiales</taxon>
        <taxon>Chlorobiaceae</taxon>
        <taxon>Chlorobium/Pelodictyon group</taxon>
        <taxon>Pelodictyon</taxon>
    </lineage>
</organism>
<name>B4SDM0_PELPB</name>
<sequence length="75" mass="8487">MKVYSYSEARKKFAKVFDLARTEEVIIKKRSGEQFAVVYKQLSNSPFDVKGVKTRAATKDILEAVEDSRSGEDVP</sequence>
<dbReference type="InterPro" id="IPR036165">
    <property type="entry name" value="YefM-like_sf"/>
</dbReference>
<dbReference type="OrthoDB" id="370795at2"/>
<evidence type="ECO:0000256" key="2">
    <source>
        <dbReference type="RuleBase" id="RU362080"/>
    </source>
</evidence>
<evidence type="ECO:0000256" key="1">
    <source>
        <dbReference type="ARBA" id="ARBA00009981"/>
    </source>
</evidence>
<dbReference type="RefSeq" id="WP_012508865.1">
    <property type="nucleotide sequence ID" value="NC_011060.1"/>
</dbReference>
<dbReference type="InterPro" id="IPR006442">
    <property type="entry name" value="Antitoxin_Phd/YefM"/>
</dbReference>
<dbReference type="Gene3D" id="3.40.1620.10">
    <property type="entry name" value="YefM-like domain"/>
    <property type="match status" value="1"/>
</dbReference>
<comment type="function">
    <text evidence="2">Antitoxin component of a type II toxin-antitoxin (TA) system.</text>
</comment>
<dbReference type="SUPFAM" id="SSF143120">
    <property type="entry name" value="YefM-like"/>
    <property type="match status" value="1"/>
</dbReference>
<dbReference type="HOGENOM" id="CLU_198838_0_0_10"/>
<evidence type="ECO:0000313" key="3">
    <source>
        <dbReference type="EMBL" id="ACF44388.1"/>
    </source>
</evidence>
<dbReference type="STRING" id="324925.Ppha_2188"/>
<reference evidence="3 4" key="1">
    <citation type="submission" date="2008-06" db="EMBL/GenBank/DDBJ databases">
        <title>Complete sequence of Pelodictyon phaeoclathratiforme BU-1.</title>
        <authorList>
            <consortium name="US DOE Joint Genome Institute"/>
            <person name="Lucas S."/>
            <person name="Copeland A."/>
            <person name="Lapidus A."/>
            <person name="Glavina del Rio T."/>
            <person name="Dalin E."/>
            <person name="Tice H."/>
            <person name="Bruce D."/>
            <person name="Goodwin L."/>
            <person name="Pitluck S."/>
            <person name="Schmutz J."/>
            <person name="Larimer F."/>
            <person name="Land M."/>
            <person name="Hauser L."/>
            <person name="Kyrpides N."/>
            <person name="Mikhailova N."/>
            <person name="Liu Z."/>
            <person name="Li T."/>
            <person name="Zhao F."/>
            <person name="Overmann J."/>
            <person name="Bryant D.A."/>
            <person name="Richardson P."/>
        </authorList>
    </citation>
    <scope>NUCLEOTIDE SEQUENCE [LARGE SCALE GENOMIC DNA]</scope>
    <source>
        <strain evidence="4">DSM 5477 / BU-1</strain>
    </source>
</reference>
<dbReference type="AlphaFoldDB" id="B4SDM0"/>
<gene>
    <name evidence="3" type="ordered locus">Ppha_2188</name>
</gene>
<keyword evidence="4" id="KW-1185">Reference proteome</keyword>
<comment type="similarity">
    <text evidence="1 2">Belongs to the phD/YefM antitoxin family.</text>
</comment>
<dbReference type="Proteomes" id="UP000002724">
    <property type="component" value="Chromosome"/>
</dbReference>
<dbReference type="EMBL" id="CP001110">
    <property type="protein sequence ID" value="ACF44388.1"/>
    <property type="molecule type" value="Genomic_DNA"/>
</dbReference>
<proteinExistence type="inferred from homology"/>
<evidence type="ECO:0000313" key="4">
    <source>
        <dbReference type="Proteomes" id="UP000002724"/>
    </source>
</evidence>
<accession>B4SDM0</accession>